<evidence type="ECO:0000313" key="3">
    <source>
        <dbReference type="Proteomes" id="UP000012149"/>
    </source>
</evidence>
<gene>
    <name evidence="2" type="ORF">LEP1GSC161_3713</name>
</gene>
<accession>M6W319</accession>
<dbReference type="EMBL" id="AKWE02000023">
    <property type="protein sequence ID" value="EMO59629.1"/>
    <property type="molecule type" value="Genomic_DNA"/>
</dbReference>
<dbReference type="AlphaFoldDB" id="M6W319"/>
<proteinExistence type="predicted"/>
<feature type="region of interest" description="Disordered" evidence="1">
    <location>
        <begin position="36"/>
        <end position="55"/>
    </location>
</feature>
<protein>
    <submittedName>
        <fullName evidence="2">Uncharacterized protein</fullName>
    </submittedName>
</protein>
<comment type="caution">
    <text evidence="2">The sequence shown here is derived from an EMBL/GenBank/DDBJ whole genome shotgun (WGS) entry which is preliminary data.</text>
</comment>
<sequence length="55" mass="6032">MSVLQSDKTTGDIPGYPGYSFETAINEEEMDLMKLAGKESKKTGGSARWARFGDE</sequence>
<organism evidence="2 3">
    <name type="scientific">Leptospira santarosai str. CBC1416</name>
    <dbReference type="NCBI Taxonomy" id="1193059"/>
    <lineage>
        <taxon>Bacteria</taxon>
        <taxon>Pseudomonadati</taxon>
        <taxon>Spirochaetota</taxon>
        <taxon>Spirochaetia</taxon>
        <taxon>Leptospirales</taxon>
        <taxon>Leptospiraceae</taxon>
        <taxon>Leptospira</taxon>
    </lineage>
</organism>
<reference evidence="2 3" key="1">
    <citation type="submission" date="2013-01" db="EMBL/GenBank/DDBJ databases">
        <authorList>
            <person name="Harkins D.M."/>
            <person name="Durkin A.S."/>
            <person name="Brinkac L.M."/>
            <person name="Haft D.H."/>
            <person name="Selengut J.D."/>
            <person name="Sanka R."/>
            <person name="DePew J."/>
            <person name="Purushe J."/>
            <person name="Matthias M.A."/>
            <person name="Vinetz J.M."/>
            <person name="Sutton G.G."/>
            <person name="Nierman W.C."/>
            <person name="Fouts D.E."/>
        </authorList>
    </citation>
    <scope>NUCLEOTIDE SEQUENCE [LARGE SCALE GENOMIC DNA]</scope>
    <source>
        <strain evidence="2 3">CBC1416</strain>
    </source>
</reference>
<evidence type="ECO:0000313" key="2">
    <source>
        <dbReference type="EMBL" id="EMO59629.1"/>
    </source>
</evidence>
<dbReference type="Proteomes" id="UP000012149">
    <property type="component" value="Unassembled WGS sequence"/>
</dbReference>
<name>M6W319_9LEPT</name>
<evidence type="ECO:0000256" key="1">
    <source>
        <dbReference type="SAM" id="MobiDB-lite"/>
    </source>
</evidence>